<organism evidence="3 4">
    <name type="scientific">Ancylostoma duodenale</name>
    <dbReference type="NCBI Taxonomy" id="51022"/>
    <lineage>
        <taxon>Eukaryota</taxon>
        <taxon>Metazoa</taxon>
        <taxon>Ecdysozoa</taxon>
        <taxon>Nematoda</taxon>
        <taxon>Chromadorea</taxon>
        <taxon>Rhabditida</taxon>
        <taxon>Rhabditina</taxon>
        <taxon>Rhabditomorpha</taxon>
        <taxon>Strongyloidea</taxon>
        <taxon>Ancylostomatidae</taxon>
        <taxon>Ancylostomatinae</taxon>
        <taxon>Ancylostoma</taxon>
    </lineage>
</organism>
<evidence type="ECO:0000259" key="2">
    <source>
        <dbReference type="Pfam" id="PF07679"/>
    </source>
</evidence>
<sequence>MIVEMRIGETVATSRVIIEENPATIVKQLAKEFICEKGEPVTLEIEMNHEVREMMWFKNGEPVFGRKACSVESSGTVCKLQINAADYGDSGNYVVVADGFQSSTQLLVSEAPRFREDVQTTADVKKNNDIMLSIPFDCSTKPFLKCLKNGSPLEKNVKYQLETRGNEVYFCKRKGSKSDSGLYSFTIWNQFGEDTKVVNVTVKDVPEPPSSLTLTKLDSGTVSINWESPCCDDAEDVIGYVIEKREGVRRTFHEVAKRKLY</sequence>
<dbReference type="Pfam" id="PF07679">
    <property type="entry name" value="I-set"/>
    <property type="match status" value="2"/>
</dbReference>
<proteinExistence type="predicted"/>
<dbReference type="EMBL" id="KN737866">
    <property type="protein sequence ID" value="KIH55121.1"/>
    <property type="molecule type" value="Genomic_DNA"/>
</dbReference>
<evidence type="ECO:0000313" key="3">
    <source>
        <dbReference type="EMBL" id="KIH55121.1"/>
    </source>
</evidence>
<reference evidence="3 4" key="1">
    <citation type="submission" date="2013-12" db="EMBL/GenBank/DDBJ databases">
        <title>Draft genome of the parsitic nematode Ancylostoma duodenale.</title>
        <authorList>
            <person name="Mitreva M."/>
        </authorList>
    </citation>
    <scope>NUCLEOTIDE SEQUENCE [LARGE SCALE GENOMIC DNA]</scope>
    <source>
        <strain evidence="3 4">Zhejiang</strain>
    </source>
</reference>
<accession>A0A0C2GDE5</accession>
<evidence type="ECO:0000313" key="4">
    <source>
        <dbReference type="Proteomes" id="UP000054047"/>
    </source>
</evidence>
<feature type="domain" description="Immunoglobulin I-set" evidence="2">
    <location>
        <begin position="27"/>
        <end position="98"/>
    </location>
</feature>
<evidence type="ECO:0000256" key="1">
    <source>
        <dbReference type="ARBA" id="ARBA00023319"/>
    </source>
</evidence>
<dbReference type="Gene3D" id="2.60.40.10">
    <property type="entry name" value="Immunoglobulins"/>
    <property type="match status" value="3"/>
</dbReference>
<dbReference type="SUPFAM" id="SSF49265">
    <property type="entry name" value="Fibronectin type III"/>
    <property type="match status" value="1"/>
</dbReference>
<dbReference type="AlphaFoldDB" id="A0A0C2GDE5"/>
<keyword evidence="4" id="KW-1185">Reference proteome</keyword>
<dbReference type="InterPro" id="IPR036116">
    <property type="entry name" value="FN3_sf"/>
</dbReference>
<name>A0A0C2GDE5_9BILA</name>
<dbReference type="SUPFAM" id="SSF48726">
    <property type="entry name" value="Immunoglobulin"/>
    <property type="match status" value="2"/>
</dbReference>
<dbReference type="InterPro" id="IPR013783">
    <property type="entry name" value="Ig-like_fold"/>
</dbReference>
<gene>
    <name evidence="3" type="ORF">ANCDUO_14725</name>
</gene>
<dbReference type="Proteomes" id="UP000054047">
    <property type="component" value="Unassembled WGS sequence"/>
</dbReference>
<protein>
    <submittedName>
        <fullName evidence="3">Immunoglobulin I-set domain protein</fullName>
    </submittedName>
</protein>
<dbReference type="InterPro" id="IPR013098">
    <property type="entry name" value="Ig_I-set"/>
</dbReference>
<feature type="domain" description="Immunoglobulin I-set" evidence="2">
    <location>
        <begin position="114"/>
        <end position="202"/>
    </location>
</feature>
<dbReference type="CDD" id="cd00063">
    <property type="entry name" value="FN3"/>
    <property type="match status" value="1"/>
</dbReference>
<dbReference type="OrthoDB" id="504170at2759"/>
<keyword evidence="1" id="KW-0393">Immunoglobulin domain</keyword>
<dbReference type="InterPro" id="IPR036179">
    <property type="entry name" value="Ig-like_dom_sf"/>
</dbReference>
<dbReference type="PANTHER" id="PTHR14340:SF9">
    <property type="entry name" value="FIBRONECTIN TYPE-III DOMAIN-CONTAINING PROTEIN"/>
    <property type="match status" value="1"/>
</dbReference>
<dbReference type="PANTHER" id="PTHR14340">
    <property type="entry name" value="MICROFIBRIL-ASSOCIATED GLYCOPROTEIN 3"/>
    <property type="match status" value="1"/>
</dbReference>
<dbReference type="InterPro" id="IPR003961">
    <property type="entry name" value="FN3_dom"/>
</dbReference>